<evidence type="ECO:0000313" key="3">
    <source>
        <dbReference type="WBParaSite" id="jg223"/>
    </source>
</evidence>
<dbReference type="AlphaFoldDB" id="A0A915DS54"/>
<evidence type="ECO:0000313" key="2">
    <source>
        <dbReference type="Proteomes" id="UP000887574"/>
    </source>
</evidence>
<organism evidence="2 3">
    <name type="scientific">Ditylenchus dipsaci</name>
    <dbReference type="NCBI Taxonomy" id="166011"/>
    <lineage>
        <taxon>Eukaryota</taxon>
        <taxon>Metazoa</taxon>
        <taxon>Ecdysozoa</taxon>
        <taxon>Nematoda</taxon>
        <taxon>Chromadorea</taxon>
        <taxon>Rhabditida</taxon>
        <taxon>Tylenchina</taxon>
        <taxon>Tylenchomorpha</taxon>
        <taxon>Sphaerularioidea</taxon>
        <taxon>Anguinidae</taxon>
        <taxon>Anguininae</taxon>
        <taxon>Ditylenchus</taxon>
    </lineage>
</organism>
<dbReference type="WBParaSite" id="jg223">
    <property type="protein sequence ID" value="jg223"/>
    <property type="gene ID" value="jg223"/>
</dbReference>
<feature type="chain" id="PRO_5037610136" evidence="1">
    <location>
        <begin position="25"/>
        <end position="176"/>
    </location>
</feature>
<evidence type="ECO:0000256" key="1">
    <source>
        <dbReference type="SAM" id="SignalP"/>
    </source>
</evidence>
<reference evidence="3" key="1">
    <citation type="submission" date="2022-11" db="UniProtKB">
        <authorList>
            <consortium name="WormBaseParasite"/>
        </authorList>
    </citation>
    <scope>IDENTIFICATION</scope>
</reference>
<keyword evidence="1" id="KW-0732">Signal</keyword>
<name>A0A915DS54_9BILA</name>
<sequence length="176" mass="20473">MRMNWTLTNIFFVIVILMAQLKFAQVDGIYERSGSSSLLKFFSPCNFPIPPASASLVWQPDNDEKFRQETEFINMCHIDGHQTYFMCDLHNQLKHQNSYAIKSNFAKHQSVLQQNGTYMIGILIVKHLAQPVSSYYITKTSFEFGCLFQLPCEPMTPETIEKYVKNIKTFTKVYLF</sequence>
<protein>
    <submittedName>
        <fullName evidence="3">Uncharacterized protein</fullName>
    </submittedName>
</protein>
<feature type="signal peptide" evidence="1">
    <location>
        <begin position="1"/>
        <end position="24"/>
    </location>
</feature>
<proteinExistence type="predicted"/>
<accession>A0A915DS54</accession>
<dbReference type="Proteomes" id="UP000887574">
    <property type="component" value="Unplaced"/>
</dbReference>
<keyword evidence="2" id="KW-1185">Reference proteome</keyword>